<dbReference type="Proteomes" id="UP000324222">
    <property type="component" value="Unassembled WGS sequence"/>
</dbReference>
<dbReference type="AlphaFoldDB" id="A0A5B7EXD2"/>
<dbReference type="EMBL" id="VSRR010004445">
    <property type="protein sequence ID" value="MPC39700.1"/>
    <property type="molecule type" value="Genomic_DNA"/>
</dbReference>
<accession>A0A5B7EXD2</accession>
<organism evidence="1 2">
    <name type="scientific">Portunus trituberculatus</name>
    <name type="common">Swimming crab</name>
    <name type="synonym">Neptunus trituberculatus</name>
    <dbReference type="NCBI Taxonomy" id="210409"/>
    <lineage>
        <taxon>Eukaryota</taxon>
        <taxon>Metazoa</taxon>
        <taxon>Ecdysozoa</taxon>
        <taxon>Arthropoda</taxon>
        <taxon>Crustacea</taxon>
        <taxon>Multicrustacea</taxon>
        <taxon>Malacostraca</taxon>
        <taxon>Eumalacostraca</taxon>
        <taxon>Eucarida</taxon>
        <taxon>Decapoda</taxon>
        <taxon>Pleocyemata</taxon>
        <taxon>Brachyura</taxon>
        <taxon>Eubrachyura</taxon>
        <taxon>Portunoidea</taxon>
        <taxon>Portunidae</taxon>
        <taxon>Portuninae</taxon>
        <taxon>Portunus</taxon>
    </lineage>
</organism>
<name>A0A5B7EXD2_PORTR</name>
<evidence type="ECO:0000313" key="2">
    <source>
        <dbReference type="Proteomes" id="UP000324222"/>
    </source>
</evidence>
<protein>
    <submittedName>
        <fullName evidence="1">Uncharacterized protein</fullName>
    </submittedName>
</protein>
<proteinExistence type="predicted"/>
<keyword evidence="2" id="KW-1185">Reference proteome</keyword>
<comment type="caution">
    <text evidence="1">The sequence shown here is derived from an EMBL/GenBank/DDBJ whole genome shotgun (WGS) entry which is preliminary data.</text>
</comment>
<sequence length="138" mass="15501">MRRGVSEGPVASHCQLDPRRREKNDNLQWSRPIIIRDTAYAGFPVTSLRTIIIITRILPPQPQPDPLTIITTPARRAPRRPAASKVRSHPAERWLCSQASIHSSTPSIKHSICVHSATSFVRIHLQGILSGRFTSLWT</sequence>
<reference evidence="1 2" key="1">
    <citation type="submission" date="2019-05" db="EMBL/GenBank/DDBJ databases">
        <title>Another draft genome of Portunus trituberculatus and its Hox gene families provides insights of decapod evolution.</title>
        <authorList>
            <person name="Jeong J.-H."/>
            <person name="Song I."/>
            <person name="Kim S."/>
            <person name="Choi T."/>
            <person name="Kim D."/>
            <person name="Ryu S."/>
            <person name="Kim W."/>
        </authorList>
    </citation>
    <scope>NUCLEOTIDE SEQUENCE [LARGE SCALE GENOMIC DNA]</scope>
    <source>
        <tissue evidence="1">Muscle</tissue>
    </source>
</reference>
<evidence type="ECO:0000313" key="1">
    <source>
        <dbReference type="EMBL" id="MPC39700.1"/>
    </source>
</evidence>
<gene>
    <name evidence="1" type="ORF">E2C01_033245</name>
</gene>